<dbReference type="AlphaFoldDB" id="A0A9P4Y775"/>
<dbReference type="GeneID" id="63833112"/>
<gene>
    <name evidence="2" type="ORF">M406DRAFT_234495</name>
</gene>
<name>A0A9P4Y775_CRYP1</name>
<keyword evidence="3" id="KW-1185">Reference proteome</keyword>
<dbReference type="RefSeq" id="XP_040778962.1">
    <property type="nucleotide sequence ID" value="XM_040915983.1"/>
</dbReference>
<accession>A0A9P4Y775</accession>
<feature type="region of interest" description="Disordered" evidence="1">
    <location>
        <begin position="1"/>
        <end position="50"/>
    </location>
</feature>
<evidence type="ECO:0000313" key="2">
    <source>
        <dbReference type="EMBL" id="KAF3768001.1"/>
    </source>
</evidence>
<feature type="non-terminal residue" evidence="2">
    <location>
        <position position="111"/>
    </location>
</feature>
<feature type="compositionally biased region" description="Basic and acidic residues" evidence="1">
    <location>
        <begin position="25"/>
        <end position="36"/>
    </location>
</feature>
<comment type="caution">
    <text evidence="2">The sequence shown here is derived from an EMBL/GenBank/DDBJ whole genome shotgun (WGS) entry which is preliminary data.</text>
</comment>
<organism evidence="2 3">
    <name type="scientific">Cryphonectria parasitica (strain ATCC 38755 / EP155)</name>
    <dbReference type="NCBI Taxonomy" id="660469"/>
    <lineage>
        <taxon>Eukaryota</taxon>
        <taxon>Fungi</taxon>
        <taxon>Dikarya</taxon>
        <taxon>Ascomycota</taxon>
        <taxon>Pezizomycotina</taxon>
        <taxon>Sordariomycetes</taxon>
        <taxon>Sordariomycetidae</taxon>
        <taxon>Diaporthales</taxon>
        <taxon>Cryphonectriaceae</taxon>
        <taxon>Cryphonectria-Endothia species complex</taxon>
        <taxon>Cryphonectria</taxon>
    </lineage>
</organism>
<evidence type="ECO:0000313" key="3">
    <source>
        <dbReference type="Proteomes" id="UP000803844"/>
    </source>
</evidence>
<feature type="region of interest" description="Disordered" evidence="1">
    <location>
        <begin position="85"/>
        <end position="111"/>
    </location>
</feature>
<feature type="compositionally biased region" description="Polar residues" evidence="1">
    <location>
        <begin position="8"/>
        <end position="17"/>
    </location>
</feature>
<reference evidence="2" key="1">
    <citation type="journal article" date="2020" name="Phytopathology">
        <title>Genome sequence of the chestnut blight fungus Cryphonectria parasitica EP155: A fundamental resource for an archetypical invasive plant pathogen.</title>
        <authorList>
            <person name="Crouch J.A."/>
            <person name="Dawe A."/>
            <person name="Aerts A."/>
            <person name="Barry K."/>
            <person name="Churchill A.C.L."/>
            <person name="Grimwood J."/>
            <person name="Hillman B."/>
            <person name="Milgroom M.G."/>
            <person name="Pangilinan J."/>
            <person name="Smith M."/>
            <person name="Salamov A."/>
            <person name="Schmutz J."/>
            <person name="Yadav J."/>
            <person name="Grigoriev I.V."/>
            <person name="Nuss D."/>
        </authorList>
    </citation>
    <scope>NUCLEOTIDE SEQUENCE</scope>
    <source>
        <strain evidence="2">EP155</strain>
    </source>
</reference>
<proteinExistence type="predicted"/>
<dbReference type="EMBL" id="MU032346">
    <property type="protein sequence ID" value="KAF3768001.1"/>
    <property type="molecule type" value="Genomic_DNA"/>
</dbReference>
<sequence length="111" mass="13122">DEPARPGTSGTEMLLTNNRRRASHRFKDAQKKEREYRNKKRATAARANYHEAKSHFRQGLHHTWTGFKMSFGVLKSAGYLLRDKNDRLSRQAEEKRRLRAADKQRKLEEKL</sequence>
<dbReference type="Proteomes" id="UP000803844">
    <property type="component" value="Unassembled WGS sequence"/>
</dbReference>
<dbReference type="OrthoDB" id="4771937at2759"/>
<feature type="non-terminal residue" evidence="2">
    <location>
        <position position="1"/>
    </location>
</feature>
<protein>
    <submittedName>
        <fullName evidence="2">Uncharacterized protein</fullName>
    </submittedName>
</protein>
<evidence type="ECO:0000256" key="1">
    <source>
        <dbReference type="SAM" id="MobiDB-lite"/>
    </source>
</evidence>